<evidence type="ECO:0000313" key="1">
    <source>
        <dbReference type="EMBL" id="RPJ66742.1"/>
    </source>
</evidence>
<name>A0A3N5XZW9_9ALTE</name>
<organism evidence="1 2">
    <name type="scientific">Alteromonas sediminis</name>
    <dbReference type="NCBI Taxonomy" id="2259342"/>
    <lineage>
        <taxon>Bacteria</taxon>
        <taxon>Pseudomonadati</taxon>
        <taxon>Pseudomonadota</taxon>
        <taxon>Gammaproteobacteria</taxon>
        <taxon>Alteromonadales</taxon>
        <taxon>Alteromonadaceae</taxon>
        <taxon>Alteromonas/Salinimonas group</taxon>
        <taxon>Alteromonas</taxon>
    </lineage>
</organism>
<dbReference type="RefSeq" id="WP_124028099.1">
    <property type="nucleotide sequence ID" value="NZ_JBHRSN010000006.1"/>
</dbReference>
<gene>
    <name evidence="1" type="ORF">DRW07_11745</name>
</gene>
<evidence type="ECO:0000313" key="2">
    <source>
        <dbReference type="Proteomes" id="UP000275281"/>
    </source>
</evidence>
<proteinExistence type="predicted"/>
<dbReference type="EMBL" id="RPOK01000003">
    <property type="protein sequence ID" value="RPJ66742.1"/>
    <property type="molecule type" value="Genomic_DNA"/>
</dbReference>
<keyword evidence="2" id="KW-1185">Reference proteome</keyword>
<dbReference type="Proteomes" id="UP000275281">
    <property type="component" value="Unassembled WGS sequence"/>
</dbReference>
<accession>A0A3N5XZW9</accession>
<dbReference type="AlphaFoldDB" id="A0A3N5XZW9"/>
<evidence type="ECO:0008006" key="3">
    <source>
        <dbReference type="Google" id="ProtNLM"/>
    </source>
</evidence>
<reference evidence="1 2" key="1">
    <citation type="submission" date="2018-11" db="EMBL/GenBank/DDBJ databases">
        <authorList>
            <person name="Ye M.-Q."/>
            <person name="Du Z.-J."/>
        </authorList>
    </citation>
    <scope>NUCLEOTIDE SEQUENCE [LARGE SCALE GENOMIC DNA]</scope>
    <source>
        <strain evidence="1 2">U0105</strain>
    </source>
</reference>
<protein>
    <recommendedName>
        <fullName evidence="3">Bacteriocin</fullName>
    </recommendedName>
</protein>
<sequence length="59" mass="6470">MKEIDPNQLQAISGGLLWGVAWKTAAAAFTTTDAALNIKNGFQEGFNNAKDEMREKNGW</sequence>
<comment type="caution">
    <text evidence="1">The sequence shown here is derived from an EMBL/GenBank/DDBJ whole genome shotgun (WGS) entry which is preliminary data.</text>
</comment>